<evidence type="ECO:0000313" key="3">
    <source>
        <dbReference type="Proteomes" id="UP000238350"/>
    </source>
</evidence>
<dbReference type="STRING" id="45607.A0A2T0FGJ3"/>
<dbReference type="InterPro" id="IPR036390">
    <property type="entry name" value="WH_DNA-bd_sf"/>
</dbReference>
<dbReference type="InterPro" id="IPR044926">
    <property type="entry name" value="RGS_subdomain_2"/>
</dbReference>
<dbReference type="InterPro" id="IPR036305">
    <property type="entry name" value="RGS_sf"/>
</dbReference>
<dbReference type="SMART" id="SM00049">
    <property type="entry name" value="DEP"/>
    <property type="match status" value="1"/>
</dbReference>
<reference evidence="2 3" key="1">
    <citation type="submission" date="2017-04" db="EMBL/GenBank/DDBJ databases">
        <title>Genome sequencing of [Candida] sorbophila.</title>
        <authorList>
            <person name="Ahn J.O."/>
        </authorList>
    </citation>
    <scope>NUCLEOTIDE SEQUENCE [LARGE SCALE GENOMIC DNA]</scope>
    <source>
        <strain evidence="2 3">DS02</strain>
    </source>
</reference>
<evidence type="ECO:0000259" key="1">
    <source>
        <dbReference type="PROSITE" id="PS50186"/>
    </source>
</evidence>
<comment type="caution">
    <text evidence="2">The sequence shown here is derived from an EMBL/GenBank/DDBJ whole genome shotgun (WGS) entry which is preliminary data.</text>
</comment>
<evidence type="ECO:0000313" key="2">
    <source>
        <dbReference type="EMBL" id="PRT54122.1"/>
    </source>
</evidence>
<dbReference type="Proteomes" id="UP000238350">
    <property type="component" value="Unassembled WGS sequence"/>
</dbReference>
<gene>
    <name evidence="2" type="ORF">B9G98_01742</name>
</gene>
<dbReference type="AlphaFoldDB" id="A0A2T0FGJ3"/>
<proteinExistence type="predicted"/>
<name>A0A2T0FGJ3_9ASCO</name>
<sequence>MNSRDKIQATFSCLLIGLCELSEKNLGEAGLSFTVAQATKVLQSCFIKRTTGCVEQTTRIKISKHHSFLFLKEFVSLHLLFPSTIIGPLHQNSTLRPTAKGLALLHNFCTKNGTMTGPVCQLLQSLYNTLDLVVLPRDSQGNIKVSSGLVFTLWKKVLGEQPCVFDAKIHPDKVTGMGFHNVAGRYAKSLRKFEIPTPTGNSPYFKKYFNHPNSNALSQYWEASGVRLFSNLTFQGKKKNTRDYVVSGKALWQWIMDCTDVLSMKEAMTIVHLFLVNKLIRPIREEVCESVGFEDKLPLIVSRLTLYDITSLGRSVANWTHEMEVTHITANNLKIQRSPAKGTLDQKYVELLDLYFSGIHEADFETIASLKVLLGEPGLLILFKEWVCQQQSIEPLLFLEDFYNVKRYFSELQSMNPQTTSRGLQTLFKLAFQYIGADAPIGLNISTDETTNILAQLGNGPEILLRSLESVIHQQEEMLESLATRFTKEYSSEITPALKQYVVKQQLYYAVNVMMAEATLPKQKYV</sequence>
<dbReference type="SUPFAM" id="SSF46785">
    <property type="entry name" value="Winged helix' DNA-binding domain"/>
    <property type="match status" value="1"/>
</dbReference>
<dbReference type="PROSITE" id="PS50186">
    <property type="entry name" value="DEP"/>
    <property type="match status" value="1"/>
</dbReference>
<feature type="domain" description="DEP" evidence="1">
    <location>
        <begin position="222"/>
        <end position="311"/>
    </location>
</feature>
<dbReference type="OrthoDB" id="196547at2759"/>
<organism evidence="2 3">
    <name type="scientific">Wickerhamiella sorbophila</name>
    <dbReference type="NCBI Taxonomy" id="45607"/>
    <lineage>
        <taxon>Eukaryota</taxon>
        <taxon>Fungi</taxon>
        <taxon>Dikarya</taxon>
        <taxon>Ascomycota</taxon>
        <taxon>Saccharomycotina</taxon>
        <taxon>Dipodascomycetes</taxon>
        <taxon>Dipodascales</taxon>
        <taxon>Trichomonascaceae</taxon>
        <taxon>Wickerhamiella</taxon>
    </lineage>
</organism>
<accession>A0A2T0FGJ3</accession>
<dbReference type="Gene3D" id="1.10.167.10">
    <property type="entry name" value="Regulator of G-protein Signalling 4, domain 2"/>
    <property type="match status" value="1"/>
</dbReference>
<dbReference type="InterPro" id="IPR000591">
    <property type="entry name" value="DEP_dom"/>
</dbReference>
<dbReference type="EMBL" id="NDIQ01000001">
    <property type="protein sequence ID" value="PRT54122.1"/>
    <property type="molecule type" value="Genomic_DNA"/>
</dbReference>
<dbReference type="GO" id="GO:0035556">
    <property type="term" value="P:intracellular signal transduction"/>
    <property type="evidence" value="ECO:0007669"/>
    <property type="project" value="InterPro"/>
</dbReference>
<dbReference type="InterPro" id="IPR058855">
    <property type="entry name" value="RGS1/SST2-like_Fungal-DR"/>
</dbReference>
<dbReference type="GeneID" id="36515491"/>
<dbReference type="RefSeq" id="XP_024664068.1">
    <property type="nucleotide sequence ID" value="XM_024808300.1"/>
</dbReference>
<protein>
    <submittedName>
        <fullName evidence="2">Protein SST2</fullName>
    </submittedName>
</protein>
<keyword evidence="3" id="KW-1185">Reference proteome</keyword>
<dbReference type="Pfam" id="PF25889">
    <property type="entry name" value="WHD_Fungal_DR"/>
    <property type="match status" value="1"/>
</dbReference>
<dbReference type="SUPFAM" id="SSF48097">
    <property type="entry name" value="Regulator of G-protein signaling, RGS"/>
    <property type="match status" value="1"/>
</dbReference>